<organism evidence="1 2">
    <name type="scientific">Candidatus Scalindua rubra</name>
    <dbReference type="NCBI Taxonomy" id="1872076"/>
    <lineage>
        <taxon>Bacteria</taxon>
        <taxon>Pseudomonadati</taxon>
        <taxon>Planctomycetota</taxon>
        <taxon>Candidatus Brocadiia</taxon>
        <taxon>Candidatus Brocadiales</taxon>
        <taxon>Candidatus Scalinduaceae</taxon>
        <taxon>Candidatus Scalindua</taxon>
    </lineage>
</organism>
<proteinExistence type="predicted"/>
<sequence length="207" mass="23324">MLIFLITGCSHQLAISNPDDYYSSTPYINKSISLGVLPPQSQDAERLVNEIVDNLRGLGNIKVISPYAKSAGNPVDYILDFNIQTKYSGDGMNFLISFPGFLIFAPWWNGYNYKANLNTKVTFTEYNSNQVVTTQTYDTQYRCKQSEFDRTWTQGADWLLTYGIASLIGGIVFTNYDNDITSDFVRSFSQPYGSYIARKVGTLLNSL</sequence>
<comment type="caution">
    <text evidence="1">The sequence shown here is derived from an EMBL/GenBank/DDBJ whole genome shotgun (WGS) entry which is preliminary data.</text>
</comment>
<gene>
    <name evidence="1" type="ORF">SCARUB_04238</name>
</gene>
<evidence type="ECO:0000313" key="2">
    <source>
        <dbReference type="Proteomes" id="UP000094056"/>
    </source>
</evidence>
<evidence type="ECO:0000313" key="1">
    <source>
        <dbReference type="EMBL" id="ODS30649.1"/>
    </source>
</evidence>
<protein>
    <submittedName>
        <fullName evidence="1">Uncharacterized protein</fullName>
    </submittedName>
</protein>
<dbReference type="AlphaFoldDB" id="A0A1E3X519"/>
<dbReference type="Proteomes" id="UP000094056">
    <property type="component" value="Unassembled WGS sequence"/>
</dbReference>
<accession>A0A1E3X519</accession>
<dbReference type="EMBL" id="MAYW01000192">
    <property type="protein sequence ID" value="ODS30649.1"/>
    <property type="molecule type" value="Genomic_DNA"/>
</dbReference>
<reference evidence="1 2" key="1">
    <citation type="submission" date="2016-07" db="EMBL/GenBank/DDBJ databases">
        <title>Draft genome of Scalindua rubra, obtained from a brine-seawater interface in the Red Sea, sheds light on salt adaptation in anammox bacteria.</title>
        <authorList>
            <person name="Speth D.R."/>
            <person name="Lagkouvardos I."/>
            <person name="Wang Y."/>
            <person name="Qian P.-Y."/>
            <person name="Dutilh B.E."/>
            <person name="Jetten M.S."/>
        </authorList>
    </citation>
    <scope>NUCLEOTIDE SEQUENCE [LARGE SCALE GENOMIC DNA]</scope>
    <source>
        <strain evidence="1">BSI-1</strain>
    </source>
</reference>
<name>A0A1E3X519_9BACT</name>